<evidence type="ECO:0000313" key="3">
    <source>
        <dbReference type="Proteomes" id="UP000290958"/>
    </source>
</evidence>
<evidence type="ECO:0000313" key="2">
    <source>
        <dbReference type="EMBL" id="RXR28964.1"/>
    </source>
</evidence>
<dbReference type="RefSeq" id="WP_129404028.1">
    <property type="nucleotide sequence ID" value="NZ_SBKP01000006.1"/>
</dbReference>
<organism evidence="2 3">
    <name type="scientific">Sphingobium fluviale</name>
    <dbReference type="NCBI Taxonomy" id="2506423"/>
    <lineage>
        <taxon>Bacteria</taxon>
        <taxon>Pseudomonadati</taxon>
        <taxon>Pseudomonadota</taxon>
        <taxon>Alphaproteobacteria</taxon>
        <taxon>Sphingomonadales</taxon>
        <taxon>Sphingomonadaceae</taxon>
        <taxon>Sphingobium</taxon>
    </lineage>
</organism>
<feature type="transmembrane region" description="Helical" evidence="1">
    <location>
        <begin position="16"/>
        <end position="40"/>
    </location>
</feature>
<evidence type="ECO:0000256" key="1">
    <source>
        <dbReference type="SAM" id="Phobius"/>
    </source>
</evidence>
<sequence length="111" mass="12148">MKTGAEIDYLGPQGGLMALAFAAGCVACFSFCAIVGRFVWAAIGKVKDDEITRIKAEAEADRDRCAAMEIRLVQRIQQLEGIILTIAPGNMRQQVQAAISEIRVEDRDHPQ</sequence>
<keyword evidence="3" id="KW-1185">Reference proteome</keyword>
<dbReference type="EMBL" id="SBKP01000006">
    <property type="protein sequence ID" value="RXR28964.1"/>
    <property type="molecule type" value="Genomic_DNA"/>
</dbReference>
<dbReference type="OrthoDB" id="7870250at2"/>
<gene>
    <name evidence="2" type="ORF">EQG66_07755</name>
</gene>
<dbReference type="AlphaFoldDB" id="A0A4Q1KJZ8"/>
<reference evidence="3" key="1">
    <citation type="submission" date="2019-01" db="EMBL/GenBank/DDBJ databases">
        <title>Cytophagaceae bacterium strain CAR-16.</title>
        <authorList>
            <person name="Chen W.-M."/>
        </authorList>
    </citation>
    <scope>NUCLEOTIDE SEQUENCE [LARGE SCALE GENOMIC DNA]</scope>
    <source>
        <strain evidence="3">CHR27</strain>
    </source>
</reference>
<comment type="caution">
    <text evidence="2">The sequence shown here is derived from an EMBL/GenBank/DDBJ whole genome shotgun (WGS) entry which is preliminary data.</text>
</comment>
<keyword evidence="1" id="KW-1133">Transmembrane helix</keyword>
<protein>
    <submittedName>
        <fullName evidence="2">Uncharacterized protein</fullName>
    </submittedName>
</protein>
<accession>A0A4Q1KJZ8</accession>
<keyword evidence="1" id="KW-0812">Transmembrane</keyword>
<keyword evidence="1" id="KW-0472">Membrane</keyword>
<name>A0A4Q1KJZ8_9SPHN</name>
<dbReference type="PROSITE" id="PS51257">
    <property type="entry name" value="PROKAR_LIPOPROTEIN"/>
    <property type="match status" value="1"/>
</dbReference>
<dbReference type="Proteomes" id="UP000290958">
    <property type="component" value="Unassembled WGS sequence"/>
</dbReference>
<proteinExistence type="predicted"/>